<dbReference type="OrthoDB" id="3382050at2"/>
<dbReference type="RefSeq" id="WP_089243649.1">
    <property type="nucleotide sequence ID" value="NZ_FZPH01000001.1"/>
</dbReference>
<evidence type="ECO:0000313" key="2">
    <source>
        <dbReference type="EMBL" id="SNS63483.1"/>
    </source>
</evidence>
<protein>
    <recommendedName>
        <fullName evidence="4">ABC-2 type transport system permease protein</fullName>
    </recommendedName>
</protein>
<organism evidence="2 3">
    <name type="scientific">Asanoa hainanensis</name>
    <dbReference type="NCBI Taxonomy" id="560556"/>
    <lineage>
        <taxon>Bacteria</taxon>
        <taxon>Bacillati</taxon>
        <taxon>Actinomycetota</taxon>
        <taxon>Actinomycetes</taxon>
        <taxon>Micromonosporales</taxon>
        <taxon>Micromonosporaceae</taxon>
        <taxon>Asanoa</taxon>
    </lineage>
</organism>
<name>A0A239G4R3_9ACTN</name>
<feature type="transmembrane region" description="Helical" evidence="1">
    <location>
        <begin position="47"/>
        <end position="69"/>
    </location>
</feature>
<feature type="transmembrane region" description="Helical" evidence="1">
    <location>
        <begin position="123"/>
        <end position="146"/>
    </location>
</feature>
<gene>
    <name evidence="2" type="ORF">SAMN05421812_101205</name>
</gene>
<evidence type="ECO:0000256" key="1">
    <source>
        <dbReference type="SAM" id="Phobius"/>
    </source>
</evidence>
<sequence length="228" mass="23422">MTLTIWLHEARRAGPAALLAPPAALLFAAAIAVFIRATNGSRAQAQTLLLAGLEAITPLAVAMVALTIVTRESCRELHLSLPTPHLATIGRRLGVLGAVAAVLCLAYAAVVALAGYRTGSSGVAALLVWAAPTLWLAGFAALVAAATRSTVLASSAVALVWLAEQVWASAFVGSPLLRPLFLFFTSRVGDGPGWAANRVGLLAGGLLFLAVTAAVLSKPERLLSEEDA</sequence>
<dbReference type="AlphaFoldDB" id="A0A239G4R3"/>
<dbReference type="Proteomes" id="UP000198362">
    <property type="component" value="Unassembled WGS sequence"/>
</dbReference>
<dbReference type="EMBL" id="FZPH01000001">
    <property type="protein sequence ID" value="SNS63483.1"/>
    <property type="molecule type" value="Genomic_DNA"/>
</dbReference>
<evidence type="ECO:0008006" key="4">
    <source>
        <dbReference type="Google" id="ProtNLM"/>
    </source>
</evidence>
<feature type="transmembrane region" description="Helical" evidence="1">
    <location>
        <begin position="166"/>
        <end position="184"/>
    </location>
</feature>
<proteinExistence type="predicted"/>
<evidence type="ECO:0000313" key="3">
    <source>
        <dbReference type="Proteomes" id="UP000198362"/>
    </source>
</evidence>
<accession>A0A239G4R3</accession>
<feature type="transmembrane region" description="Helical" evidence="1">
    <location>
        <begin position="196"/>
        <end position="216"/>
    </location>
</feature>
<feature type="transmembrane region" description="Helical" evidence="1">
    <location>
        <begin position="16"/>
        <end position="35"/>
    </location>
</feature>
<keyword evidence="1" id="KW-1133">Transmembrane helix</keyword>
<reference evidence="2 3" key="1">
    <citation type="submission" date="2017-06" db="EMBL/GenBank/DDBJ databases">
        <authorList>
            <person name="Kim H.J."/>
            <person name="Triplett B.A."/>
        </authorList>
    </citation>
    <scope>NUCLEOTIDE SEQUENCE [LARGE SCALE GENOMIC DNA]</scope>
    <source>
        <strain evidence="2 3">CGMCC 4.5593</strain>
    </source>
</reference>
<keyword evidence="1" id="KW-0472">Membrane</keyword>
<keyword evidence="1" id="KW-0812">Transmembrane</keyword>
<feature type="transmembrane region" description="Helical" evidence="1">
    <location>
        <begin position="89"/>
        <end position="116"/>
    </location>
</feature>
<keyword evidence="3" id="KW-1185">Reference proteome</keyword>